<evidence type="ECO:0000313" key="14">
    <source>
        <dbReference type="EMBL" id="MDD0814537.1"/>
    </source>
</evidence>
<dbReference type="InterPro" id="IPR041851">
    <property type="entry name" value="RecD_N_sf"/>
</dbReference>
<keyword evidence="6 11" id="KW-0269">Exonuclease</keyword>
<evidence type="ECO:0000256" key="8">
    <source>
        <dbReference type="ARBA" id="ARBA00023125"/>
    </source>
</evidence>
<feature type="compositionally biased region" description="Low complexity" evidence="12">
    <location>
        <begin position="17"/>
        <end position="30"/>
    </location>
</feature>
<dbReference type="NCBIfam" id="TIGR01447">
    <property type="entry name" value="recD"/>
    <property type="match status" value="1"/>
</dbReference>
<dbReference type="HAMAP" id="MF_01487">
    <property type="entry name" value="RecD"/>
    <property type="match status" value="1"/>
</dbReference>
<sequence>MSRSPTPPTQLDWLSLPPDDAGAPEATAPAAVPWPWQIPEADSPLSTLDRALARFLQDAQPSTEPRHAWLAALVSHQFGRGHACLDLDALASQPAATLGWEPAALQGLPSALGRAADDLPWCGTLGSPLVREGQRLYLRRNWQAEQQIRDSIAARLALPPLAPAGLASALNQLFAPDPLVPGPDWQKVACALAARQRFTLITGGPGTGKTTTVVRLLALLQDNARHSPQRRGQPLRIALAAPTGKAAARLAESIASAVQRLPAPLQADIPEQAQTLHKLLQVRPGAGHQPPPELALDLIVVDEASMIDLDMMARLLAAVPPNASVILLGDKDQLASVEAGAVMGQLCEGADAGGYSADTVAWLQSVAAVDVSPYQGAGGALAQQTVMLRFSRRFAGDSEIGQWASAVNQGQMAQVQALWRRSPRATAAASASVDRLEPTQAHDPALASIWQRGWSTWRAWLSAVTASTAAVDDAQALQALVAFNRFQVLCAVREGAWGVDGLNRRIAQALGLPTEGWYAGRPVMVTRNDYSLQLMNGDVGLCLRHAKGLRVAFADGHGGVRWVQPSRLDAVESVFAMTVHKSQGSEFEHVALVLPELPVAVLTRELLYTGITRAKSRLTLVVPATPALWRAVEKKVVRSGGLGAAARPAAS</sequence>
<keyword evidence="4 11" id="KW-0378">Hydrolase</keyword>
<evidence type="ECO:0000259" key="13">
    <source>
        <dbReference type="SMART" id="SM00382"/>
    </source>
</evidence>
<comment type="subunit">
    <text evidence="11">Heterotrimer of RecB, RecC and RecD. All subunits contribute to DNA-binding.</text>
</comment>
<evidence type="ECO:0000313" key="15">
    <source>
        <dbReference type="Proteomes" id="UP001528672"/>
    </source>
</evidence>
<comment type="miscellaneous">
    <text evidence="11">In the RecBCD complex, RecB has a slow 3'-5' helicase, an exonuclease activity and loads RecA onto ssDNA, RecD has a fast 5'-3' helicase activity, while RecC stimulates the ATPase and processivity of the RecB helicase and contributes to recognition of the Chi site.</text>
</comment>
<keyword evidence="3 11" id="KW-0227">DNA damage</keyword>
<dbReference type="EMBL" id="JAQSIO010000002">
    <property type="protein sequence ID" value="MDD0814537.1"/>
    <property type="molecule type" value="Genomic_DNA"/>
</dbReference>
<comment type="similarity">
    <text evidence="11">Belongs to the RecD family.</text>
</comment>
<evidence type="ECO:0000256" key="2">
    <source>
        <dbReference type="ARBA" id="ARBA00022741"/>
    </source>
</evidence>
<dbReference type="CDD" id="cd17933">
    <property type="entry name" value="DEXSc_RecD-like"/>
    <property type="match status" value="1"/>
</dbReference>
<evidence type="ECO:0000256" key="10">
    <source>
        <dbReference type="ARBA" id="ARBA00023235"/>
    </source>
</evidence>
<dbReference type="PANTHER" id="PTHR43788">
    <property type="entry name" value="DNA2/NAM7 HELICASE FAMILY MEMBER"/>
    <property type="match status" value="1"/>
</dbReference>
<dbReference type="InterPro" id="IPR003593">
    <property type="entry name" value="AAA+_ATPase"/>
</dbReference>
<dbReference type="GO" id="GO:0008854">
    <property type="term" value="F:exodeoxyribonuclease V activity"/>
    <property type="evidence" value="ECO:0007669"/>
    <property type="project" value="UniProtKB-EC"/>
</dbReference>
<reference evidence="14 15" key="1">
    <citation type="submission" date="2023-02" db="EMBL/GenBank/DDBJ databases">
        <title>Bacterial whole genome sequence for Curvibacter sp. HBC28.</title>
        <authorList>
            <person name="Le V."/>
            <person name="Ko S.-R."/>
            <person name="Ahn C.-Y."/>
            <person name="Oh H.-M."/>
        </authorList>
    </citation>
    <scope>NUCLEOTIDE SEQUENCE [LARGE SCALE GENOMIC DNA]</scope>
    <source>
        <strain evidence="14 15">HBC28</strain>
    </source>
</reference>
<evidence type="ECO:0000256" key="1">
    <source>
        <dbReference type="ARBA" id="ARBA00022722"/>
    </source>
</evidence>
<evidence type="ECO:0000256" key="12">
    <source>
        <dbReference type="SAM" id="MobiDB-lite"/>
    </source>
</evidence>
<dbReference type="Pfam" id="PF21185">
    <property type="entry name" value="RecD_N"/>
    <property type="match status" value="1"/>
</dbReference>
<evidence type="ECO:0000256" key="6">
    <source>
        <dbReference type="ARBA" id="ARBA00022839"/>
    </source>
</evidence>
<keyword evidence="15" id="KW-1185">Reference proteome</keyword>
<dbReference type="SUPFAM" id="SSF52540">
    <property type="entry name" value="P-loop containing nucleoside triphosphate hydrolases"/>
    <property type="match status" value="2"/>
</dbReference>
<evidence type="ECO:0000256" key="3">
    <source>
        <dbReference type="ARBA" id="ARBA00022763"/>
    </source>
</evidence>
<organism evidence="14 15">
    <name type="scientific">Curvibacter microcysteis</name>
    <dbReference type="NCBI Taxonomy" id="3026419"/>
    <lineage>
        <taxon>Bacteria</taxon>
        <taxon>Pseudomonadati</taxon>
        <taxon>Pseudomonadota</taxon>
        <taxon>Betaproteobacteria</taxon>
        <taxon>Burkholderiales</taxon>
        <taxon>Comamonadaceae</taxon>
        <taxon>Curvibacter</taxon>
    </lineage>
</organism>
<comment type="catalytic activity">
    <reaction evidence="11">
        <text>ATP + H2O = ADP + phosphate + H(+)</text>
        <dbReference type="Rhea" id="RHEA:13065"/>
        <dbReference type="ChEBI" id="CHEBI:15377"/>
        <dbReference type="ChEBI" id="CHEBI:15378"/>
        <dbReference type="ChEBI" id="CHEBI:30616"/>
        <dbReference type="ChEBI" id="CHEBI:43474"/>
        <dbReference type="ChEBI" id="CHEBI:456216"/>
        <dbReference type="EC" id="5.6.2.3"/>
    </reaction>
</comment>
<evidence type="ECO:0000256" key="4">
    <source>
        <dbReference type="ARBA" id="ARBA00022801"/>
    </source>
</evidence>
<dbReference type="Pfam" id="PF13245">
    <property type="entry name" value="AAA_19"/>
    <property type="match status" value="1"/>
</dbReference>
<keyword evidence="9 11" id="KW-0234">DNA repair</keyword>
<comment type="function">
    <text evidence="11">A helicase/nuclease that prepares dsDNA breaks (DSB) for recombinational DNA repair. Binds to DSBs and unwinds DNA via a highly rapid and processive ATP-dependent bidirectional helicase activity. Unwinds dsDNA until it encounters a Chi (crossover hotspot instigator) sequence from the 3' direction. Cuts ssDNA a few nucleotides 3' to the Chi site. The properties and activities of the enzyme are changed at Chi. The Chi-altered holoenzyme produces a long 3'-ssDNA overhang and facilitates RecA-binding to the ssDNA for homologous DNA recombination and repair. Holoenzyme degrades any linearized DNA that is unable to undergo homologous recombination. In the holoenzyme this subunit has ssDNA-dependent ATPase and 5'-3' helicase activity. When added to pre-assembled RecBC greatly stimulates nuclease activity and augments holoenzyme processivity. Negatively regulates the RecA-loading ability of RecBCD.</text>
</comment>
<protein>
    <recommendedName>
        <fullName evidence="11">RecBCD enzyme subunit RecD</fullName>
        <ecNumber evidence="11">5.6.2.3</ecNumber>
    </recommendedName>
    <alternativeName>
        <fullName evidence="11">DNA 5'-3' helicase subunit RecD</fullName>
    </alternativeName>
    <alternativeName>
        <fullName evidence="11">Exonuclease V subunit RecD</fullName>
        <shortName evidence="11">ExoV subunit RecD</shortName>
    </alternativeName>
    <alternativeName>
        <fullName evidence="11">Helicase/nuclease RecBCD subunit RecD</fullName>
    </alternativeName>
</protein>
<dbReference type="PANTHER" id="PTHR43788:SF6">
    <property type="entry name" value="DNA HELICASE B"/>
    <property type="match status" value="1"/>
</dbReference>
<proteinExistence type="inferred from homology"/>
<feature type="region of interest" description="Disordered" evidence="12">
    <location>
        <begin position="1"/>
        <end position="30"/>
    </location>
</feature>
<feature type="domain" description="AAA+ ATPase" evidence="13">
    <location>
        <begin position="195"/>
        <end position="348"/>
    </location>
</feature>
<keyword evidence="7 11" id="KW-0067">ATP-binding</keyword>
<gene>
    <name evidence="11 14" type="primary">recD</name>
    <name evidence="14" type="ORF">PSQ39_07845</name>
</gene>
<evidence type="ECO:0000256" key="11">
    <source>
        <dbReference type="HAMAP-Rule" id="MF_01487"/>
    </source>
</evidence>
<dbReference type="Gene3D" id="1.10.10.1020">
    <property type="entry name" value="RecBCD complex, subunit RecD, N-terminal domain"/>
    <property type="match status" value="1"/>
</dbReference>
<dbReference type="Gene3D" id="3.40.50.300">
    <property type="entry name" value="P-loop containing nucleotide triphosphate hydrolases"/>
    <property type="match status" value="3"/>
</dbReference>
<keyword evidence="2 11" id="KW-0547">Nucleotide-binding</keyword>
<dbReference type="EC" id="5.6.2.3" evidence="11"/>
<keyword evidence="10 11" id="KW-0413">Isomerase</keyword>
<keyword evidence="8 11" id="KW-0238">DNA-binding</keyword>
<dbReference type="InterPro" id="IPR027785">
    <property type="entry name" value="UvrD-like_helicase_C"/>
</dbReference>
<comment type="caution">
    <text evidence="14">The sequence shown here is derived from an EMBL/GenBank/DDBJ whole genome shotgun (WGS) entry which is preliminary data.</text>
</comment>
<dbReference type="SMART" id="SM00382">
    <property type="entry name" value="AAA"/>
    <property type="match status" value="1"/>
</dbReference>
<dbReference type="Pfam" id="PF13538">
    <property type="entry name" value="UvrD_C_2"/>
    <property type="match status" value="1"/>
</dbReference>
<dbReference type="InterPro" id="IPR049550">
    <property type="entry name" value="RecD_N"/>
</dbReference>
<evidence type="ECO:0000256" key="7">
    <source>
        <dbReference type="ARBA" id="ARBA00022840"/>
    </source>
</evidence>
<dbReference type="InterPro" id="IPR027417">
    <property type="entry name" value="P-loop_NTPase"/>
</dbReference>
<name>A0ABT5MD84_9BURK</name>
<keyword evidence="5 11" id="KW-0347">Helicase</keyword>
<accession>A0ABT5MD84</accession>
<dbReference type="InterPro" id="IPR006344">
    <property type="entry name" value="RecD"/>
</dbReference>
<dbReference type="Proteomes" id="UP001528672">
    <property type="component" value="Unassembled WGS sequence"/>
</dbReference>
<dbReference type="CDD" id="cd18809">
    <property type="entry name" value="SF1_C_RecD"/>
    <property type="match status" value="1"/>
</dbReference>
<feature type="binding site" evidence="11">
    <location>
        <begin position="203"/>
        <end position="210"/>
    </location>
    <ligand>
        <name>ATP</name>
        <dbReference type="ChEBI" id="CHEBI:30616"/>
    </ligand>
</feature>
<dbReference type="RefSeq" id="WP_273926168.1">
    <property type="nucleotide sequence ID" value="NZ_JAQSIO010000002.1"/>
</dbReference>
<dbReference type="InterPro" id="IPR050534">
    <property type="entry name" value="Coronavir_polyprotein_1ab"/>
</dbReference>
<evidence type="ECO:0000256" key="5">
    <source>
        <dbReference type="ARBA" id="ARBA00022806"/>
    </source>
</evidence>
<keyword evidence="1 11" id="KW-0540">Nuclease</keyword>
<evidence type="ECO:0000256" key="9">
    <source>
        <dbReference type="ARBA" id="ARBA00023204"/>
    </source>
</evidence>